<reference evidence="3" key="1">
    <citation type="journal article" date="2019" name="Int. J. Syst. Evol. Microbiol.">
        <title>The Global Catalogue of Microorganisms (GCM) 10K type strain sequencing project: providing services to taxonomists for standard genome sequencing and annotation.</title>
        <authorList>
            <consortium name="The Broad Institute Genomics Platform"/>
            <consortium name="The Broad Institute Genome Sequencing Center for Infectious Disease"/>
            <person name="Wu L."/>
            <person name="Ma J."/>
        </authorList>
    </citation>
    <scope>NUCLEOTIDE SEQUENCE [LARGE SCALE GENOMIC DNA]</scope>
    <source>
        <strain evidence="3">KCTC 42247</strain>
    </source>
</reference>
<dbReference type="PANTHER" id="PTHR31377">
    <property type="entry name" value="AGMATINE DEIMINASE-RELATED"/>
    <property type="match status" value="1"/>
</dbReference>
<dbReference type="PANTHER" id="PTHR31377:SF0">
    <property type="entry name" value="AGMATINE DEIMINASE-RELATED"/>
    <property type="match status" value="1"/>
</dbReference>
<proteinExistence type="predicted"/>
<dbReference type="InterPro" id="IPR007466">
    <property type="entry name" value="Peptidyl-Arg-deiminase_porph"/>
</dbReference>
<gene>
    <name evidence="2" type="ORF">ACFSQ6_07070</name>
</gene>
<evidence type="ECO:0000313" key="3">
    <source>
        <dbReference type="Proteomes" id="UP001597418"/>
    </source>
</evidence>
<dbReference type="Gene3D" id="3.75.10.10">
    <property type="entry name" value="L-arginine/glycine Amidinotransferase, Chain A"/>
    <property type="match status" value="1"/>
</dbReference>
<comment type="caution">
    <text evidence="2">The sequence shown here is derived from an EMBL/GenBank/DDBJ whole genome shotgun (WGS) entry which is preliminary data.</text>
</comment>
<dbReference type="EMBL" id="JBHUMB010000006">
    <property type="protein sequence ID" value="MFD2743155.1"/>
    <property type="molecule type" value="Genomic_DNA"/>
</dbReference>
<sequence>MHCDFDKVNNIILAYPRSFKNDFNKVSTVIEELICKIPKEINIQLILSSDKDLDFIHQRIDTDRKIETIIIKDWDEIWLRDCLGFINGNKLVKPIYFPMYCDYRYRWNYFKKINVLSKEVITTLMGNAIIDIPLIWDGGNLVSNGEYGLLTSKVIEDNPTFNRYYIERIIEDYLEVKPMIIPRQKDDVIGHVDGYASFINKKTLAISKYPNMRFIQEDNVYLEEFVSQAQNRGLKTIRVFDRPVDQSIRCNCKKKKRSGCYSVSKGIYINNLILNDTVILPQYSLPTKRETIFYNQANKEIYEQAGYKVESVNCDLLSQFGGSLHCLSFVY</sequence>
<dbReference type="SUPFAM" id="SSF55909">
    <property type="entry name" value="Pentein"/>
    <property type="match status" value="1"/>
</dbReference>
<evidence type="ECO:0000313" key="2">
    <source>
        <dbReference type="EMBL" id="MFD2743155.1"/>
    </source>
</evidence>
<evidence type="ECO:0000256" key="1">
    <source>
        <dbReference type="ARBA" id="ARBA00022801"/>
    </source>
</evidence>
<keyword evidence="1" id="KW-0378">Hydrolase</keyword>
<dbReference type="Proteomes" id="UP001597418">
    <property type="component" value="Unassembled WGS sequence"/>
</dbReference>
<name>A0ABW5UBA9_9SPHI</name>
<accession>A0ABW5UBA9</accession>
<protein>
    <submittedName>
        <fullName evidence="2">Agmatine deiminase family protein</fullName>
    </submittedName>
</protein>
<dbReference type="Pfam" id="PF04371">
    <property type="entry name" value="PAD_porph"/>
    <property type="match status" value="1"/>
</dbReference>
<dbReference type="RefSeq" id="WP_066756437.1">
    <property type="nucleotide sequence ID" value="NZ_JBHUMB010000006.1"/>
</dbReference>
<keyword evidence="3" id="KW-1185">Reference proteome</keyword>
<organism evidence="2 3">
    <name type="scientific">Sphingobacterium populi</name>
    <dbReference type="NCBI Taxonomy" id="1812824"/>
    <lineage>
        <taxon>Bacteria</taxon>
        <taxon>Pseudomonadati</taxon>
        <taxon>Bacteroidota</taxon>
        <taxon>Sphingobacteriia</taxon>
        <taxon>Sphingobacteriales</taxon>
        <taxon>Sphingobacteriaceae</taxon>
        <taxon>Sphingobacterium</taxon>
    </lineage>
</organism>